<name>A0A562M0D6_9GAMM</name>
<dbReference type="Proteomes" id="UP000316471">
    <property type="component" value="Unassembled WGS sequence"/>
</dbReference>
<comment type="caution">
    <text evidence="3">The sequence shown here is derived from an EMBL/GenBank/DDBJ whole genome shotgun (WGS) entry which is preliminary data.</text>
</comment>
<accession>A0A562M0D6</accession>
<evidence type="ECO:0000313" key="3">
    <source>
        <dbReference type="EMBL" id="TWI13379.1"/>
    </source>
</evidence>
<dbReference type="AlphaFoldDB" id="A0A562M0D6"/>
<dbReference type="OrthoDB" id="6831766at2"/>
<feature type="compositionally biased region" description="Basic and acidic residues" evidence="1">
    <location>
        <begin position="276"/>
        <end position="291"/>
    </location>
</feature>
<dbReference type="RefSeq" id="WP_144811676.1">
    <property type="nucleotide sequence ID" value="NZ_VLKP01000002.1"/>
</dbReference>
<dbReference type="InterPro" id="IPR025391">
    <property type="entry name" value="DUF4123"/>
</dbReference>
<sequence length="299" mass="33007">MNPLPEIWNTRAESVIRHFVLMDGAMQRELGKALSANRYDGNSLFEGDSPEAKALGPWLLSAQQAQDAGVDGIARGITWLDGKLELSQAIVHLRSWMIGPLPDGVARGYLRLGDGRVLRAMLEIWSPNQRAAFLAPWQRICCADRDGEAWMTPVLSPAETGSIPRGGVSARLSDIQYRLLLDSSVPDQLLHELKRHVKPHSSLSSREQRHVEAVRTLEVAKELGYSATGDWMSLIGGAVRQGKGAAQALRFHPEVQAGRTGADLWHAVMADDRWPRWRTGSEDGHESEEHGSTMQEIDG</sequence>
<feature type="domain" description="DUF4123" evidence="2">
    <location>
        <begin position="18"/>
        <end position="131"/>
    </location>
</feature>
<dbReference type="Pfam" id="PF13503">
    <property type="entry name" value="DUF4123"/>
    <property type="match status" value="1"/>
</dbReference>
<reference evidence="3 4" key="1">
    <citation type="journal article" date="2015" name="Stand. Genomic Sci.">
        <title>Genomic Encyclopedia of Bacterial and Archaeal Type Strains, Phase III: the genomes of soil and plant-associated and newly described type strains.</title>
        <authorList>
            <person name="Whitman W.B."/>
            <person name="Woyke T."/>
            <person name="Klenk H.P."/>
            <person name="Zhou Y."/>
            <person name="Lilburn T.G."/>
            <person name="Beck B.J."/>
            <person name="De Vos P."/>
            <person name="Vandamme P."/>
            <person name="Eisen J.A."/>
            <person name="Garrity G."/>
            <person name="Hugenholtz P."/>
            <person name="Kyrpides N.C."/>
        </authorList>
    </citation>
    <scope>NUCLEOTIDE SEQUENCE [LARGE SCALE GENOMIC DNA]</scope>
    <source>
        <strain evidence="3 4">CGMCC 1.10136</strain>
    </source>
</reference>
<organism evidence="3 4">
    <name type="scientific">Aerolutibacter ruishenii</name>
    <dbReference type="NCBI Taxonomy" id="686800"/>
    <lineage>
        <taxon>Bacteria</taxon>
        <taxon>Pseudomonadati</taxon>
        <taxon>Pseudomonadota</taxon>
        <taxon>Gammaproteobacteria</taxon>
        <taxon>Lysobacterales</taxon>
        <taxon>Lysobacteraceae</taxon>
        <taxon>Aerolutibacter</taxon>
    </lineage>
</organism>
<gene>
    <name evidence="3" type="ORF">IP93_00541</name>
</gene>
<evidence type="ECO:0000256" key="1">
    <source>
        <dbReference type="SAM" id="MobiDB-lite"/>
    </source>
</evidence>
<keyword evidence="4" id="KW-1185">Reference proteome</keyword>
<protein>
    <submittedName>
        <fullName evidence="3">Uncharacterized protein DUF4123</fullName>
    </submittedName>
</protein>
<feature type="region of interest" description="Disordered" evidence="1">
    <location>
        <begin position="276"/>
        <end position="299"/>
    </location>
</feature>
<evidence type="ECO:0000313" key="4">
    <source>
        <dbReference type="Proteomes" id="UP000316471"/>
    </source>
</evidence>
<evidence type="ECO:0000259" key="2">
    <source>
        <dbReference type="Pfam" id="PF13503"/>
    </source>
</evidence>
<dbReference type="EMBL" id="VLKP01000002">
    <property type="protein sequence ID" value="TWI13379.1"/>
    <property type="molecule type" value="Genomic_DNA"/>
</dbReference>
<proteinExistence type="predicted"/>